<reference evidence="1" key="1">
    <citation type="submission" date="2014-09" db="EMBL/GenBank/DDBJ databases">
        <authorList>
            <person name="Magalhaes I.L.F."/>
            <person name="Oliveira U."/>
            <person name="Santos F.R."/>
            <person name="Vidigal T.H.D.A."/>
            <person name="Brescovit A.D."/>
            <person name="Santos A.J."/>
        </authorList>
    </citation>
    <scope>NUCLEOTIDE SEQUENCE</scope>
    <source>
        <tissue evidence="1">Shoot tissue taken approximately 20 cm above the soil surface</tissue>
    </source>
</reference>
<dbReference type="PROSITE" id="PS51257">
    <property type="entry name" value="PROKAR_LIPOPROTEIN"/>
    <property type="match status" value="1"/>
</dbReference>
<evidence type="ECO:0000313" key="1">
    <source>
        <dbReference type="EMBL" id="JAD38998.1"/>
    </source>
</evidence>
<accession>A0A0A8ZMR1</accession>
<organism evidence="1">
    <name type="scientific">Arundo donax</name>
    <name type="common">Giant reed</name>
    <name type="synonym">Donax arundinaceus</name>
    <dbReference type="NCBI Taxonomy" id="35708"/>
    <lineage>
        <taxon>Eukaryota</taxon>
        <taxon>Viridiplantae</taxon>
        <taxon>Streptophyta</taxon>
        <taxon>Embryophyta</taxon>
        <taxon>Tracheophyta</taxon>
        <taxon>Spermatophyta</taxon>
        <taxon>Magnoliopsida</taxon>
        <taxon>Liliopsida</taxon>
        <taxon>Poales</taxon>
        <taxon>Poaceae</taxon>
        <taxon>PACMAD clade</taxon>
        <taxon>Arundinoideae</taxon>
        <taxon>Arundineae</taxon>
        <taxon>Arundo</taxon>
    </lineage>
</organism>
<name>A0A0A8ZMR1_ARUDO</name>
<reference evidence="1" key="2">
    <citation type="journal article" date="2015" name="Data Brief">
        <title>Shoot transcriptome of the giant reed, Arundo donax.</title>
        <authorList>
            <person name="Barrero R.A."/>
            <person name="Guerrero F.D."/>
            <person name="Moolhuijzen P."/>
            <person name="Goolsby J.A."/>
            <person name="Tidwell J."/>
            <person name="Bellgard S.E."/>
            <person name="Bellgard M.I."/>
        </authorList>
    </citation>
    <scope>NUCLEOTIDE SEQUENCE</scope>
    <source>
        <tissue evidence="1">Shoot tissue taken approximately 20 cm above the soil surface</tissue>
    </source>
</reference>
<dbReference type="EMBL" id="GBRH01258897">
    <property type="protein sequence ID" value="JAD38998.1"/>
    <property type="molecule type" value="Transcribed_RNA"/>
</dbReference>
<sequence>MRMALPMASVRCSQWPRAILNVNSSLSCLCTF</sequence>
<protein>
    <submittedName>
        <fullName evidence="1">Uncharacterized protein</fullName>
    </submittedName>
</protein>
<proteinExistence type="predicted"/>
<dbReference type="AlphaFoldDB" id="A0A0A8ZMR1"/>